<keyword evidence="4" id="KW-1185">Reference proteome</keyword>
<evidence type="ECO:0000259" key="2">
    <source>
        <dbReference type="Pfam" id="PF12680"/>
    </source>
</evidence>
<dbReference type="RefSeq" id="WP_008738533.1">
    <property type="nucleotide sequence ID" value="NZ_CP004387.1"/>
</dbReference>
<sequence length="191" mass="21672">MRPLFRSFHLLLLPLLCLLALTGCAHRPPQDFAAQYLAALERFPASTTADLDTAMQHFVDVFTHMTATDIRERVARTYASDLFFNDTLYTATQREALADHLAGTGQAMDAMQVEILGWTAQDGEVYVRWLMHTRFSMAGRDVDARTIGMTHLRFNDAGQVVLHQDFWDSSQGFLEHVPVLGGMIRWVRSRL</sequence>
<dbReference type="SUPFAM" id="SSF54427">
    <property type="entry name" value="NTF2-like"/>
    <property type="match status" value="1"/>
</dbReference>
<proteinExistence type="predicted"/>
<feature type="domain" description="SnoaL-like" evidence="2">
    <location>
        <begin position="62"/>
        <end position="163"/>
    </location>
</feature>
<feature type="chain" id="PRO_5002111298" description="SnoaL-like domain-containing protein" evidence="1">
    <location>
        <begin position="26"/>
        <end position="191"/>
    </location>
</feature>
<dbReference type="OrthoDB" id="1115105at2"/>
<feature type="signal peptide" evidence="1">
    <location>
        <begin position="1"/>
        <end position="25"/>
    </location>
</feature>
<reference evidence="3 4" key="1">
    <citation type="journal article" date="2012" name="J. Bacteriol.">
        <title>Genome sequence of an alkane-degrading bacterium, Alcanivorax pacificus type strain W11-5, isolated from deep sea sediment.</title>
        <authorList>
            <person name="Lai Q."/>
            <person name="Shao Z."/>
        </authorList>
    </citation>
    <scope>NUCLEOTIDE SEQUENCE [LARGE SCALE GENOMIC DNA]</scope>
    <source>
        <strain evidence="3 4">W11-5</strain>
    </source>
</reference>
<protein>
    <recommendedName>
        <fullName evidence="2">SnoaL-like domain-containing protein</fullName>
    </recommendedName>
</protein>
<accession>A0A0B4XPF8</accession>
<dbReference type="InterPro" id="IPR037401">
    <property type="entry name" value="SnoaL-like"/>
</dbReference>
<dbReference type="InterPro" id="IPR032710">
    <property type="entry name" value="NTF2-like_dom_sf"/>
</dbReference>
<evidence type="ECO:0000313" key="4">
    <source>
        <dbReference type="Proteomes" id="UP000006764"/>
    </source>
</evidence>
<dbReference type="Proteomes" id="UP000006764">
    <property type="component" value="Chromosome"/>
</dbReference>
<gene>
    <name evidence="3" type="ORF">S7S_13020</name>
</gene>
<keyword evidence="1" id="KW-0732">Signal</keyword>
<organism evidence="3 4">
    <name type="scientific">Isoalcanivorax pacificus W11-5</name>
    <dbReference type="NCBI Taxonomy" id="391936"/>
    <lineage>
        <taxon>Bacteria</taxon>
        <taxon>Pseudomonadati</taxon>
        <taxon>Pseudomonadota</taxon>
        <taxon>Gammaproteobacteria</taxon>
        <taxon>Oceanospirillales</taxon>
        <taxon>Alcanivoracaceae</taxon>
        <taxon>Isoalcanivorax</taxon>
    </lineage>
</organism>
<dbReference type="PROSITE" id="PS51257">
    <property type="entry name" value="PROKAR_LIPOPROTEIN"/>
    <property type="match status" value="1"/>
</dbReference>
<name>A0A0B4XPF8_9GAMM</name>
<dbReference type="HOGENOM" id="CLU_122429_0_0_6"/>
<dbReference type="Gene3D" id="3.10.450.50">
    <property type="match status" value="1"/>
</dbReference>
<dbReference type="EMBL" id="CP004387">
    <property type="protein sequence ID" value="AJD49016.1"/>
    <property type="molecule type" value="Genomic_DNA"/>
</dbReference>
<evidence type="ECO:0000313" key="3">
    <source>
        <dbReference type="EMBL" id="AJD49016.1"/>
    </source>
</evidence>
<evidence type="ECO:0000256" key="1">
    <source>
        <dbReference type="SAM" id="SignalP"/>
    </source>
</evidence>
<dbReference type="STRING" id="391936.S7S_13020"/>
<dbReference type="KEGG" id="apac:S7S_13020"/>
<dbReference type="AlphaFoldDB" id="A0A0B4XPF8"/>
<dbReference type="Pfam" id="PF12680">
    <property type="entry name" value="SnoaL_2"/>
    <property type="match status" value="1"/>
</dbReference>